<feature type="transmembrane region" description="Helical" evidence="1">
    <location>
        <begin position="35"/>
        <end position="61"/>
    </location>
</feature>
<dbReference type="EMBL" id="AWQS01000028">
    <property type="protein sequence ID" value="EWT06929.1"/>
    <property type="molecule type" value="Genomic_DNA"/>
</dbReference>
<name>W9GSQ7_9MICO</name>
<evidence type="ECO:0000313" key="2">
    <source>
        <dbReference type="EMBL" id="EWT06929.1"/>
    </source>
</evidence>
<evidence type="ECO:0000256" key="1">
    <source>
        <dbReference type="SAM" id="Phobius"/>
    </source>
</evidence>
<organism evidence="2 3">
    <name type="scientific">Intrasporangium chromatireducens Q5-1</name>
    <dbReference type="NCBI Taxonomy" id="584657"/>
    <lineage>
        <taxon>Bacteria</taxon>
        <taxon>Bacillati</taxon>
        <taxon>Actinomycetota</taxon>
        <taxon>Actinomycetes</taxon>
        <taxon>Micrococcales</taxon>
        <taxon>Intrasporangiaceae</taxon>
        <taxon>Intrasporangium</taxon>
    </lineage>
</organism>
<keyword evidence="1" id="KW-1133">Transmembrane helix</keyword>
<keyword evidence="1" id="KW-0472">Membrane</keyword>
<proteinExistence type="predicted"/>
<reference evidence="3" key="1">
    <citation type="submission" date="2013-08" db="EMBL/GenBank/DDBJ databases">
        <title>Intrasporangium oryzae NRRL B-24470.</title>
        <authorList>
            <person name="Liu H."/>
            <person name="Wang G."/>
        </authorList>
    </citation>
    <scope>NUCLEOTIDE SEQUENCE [LARGE SCALE GENOMIC DNA]</scope>
    <source>
        <strain evidence="3">Q5-1</strain>
    </source>
</reference>
<accession>W9GSQ7</accession>
<dbReference type="Proteomes" id="UP000019494">
    <property type="component" value="Unassembled WGS sequence"/>
</dbReference>
<gene>
    <name evidence="2" type="ORF">N864_11905</name>
</gene>
<comment type="caution">
    <text evidence="2">The sequence shown here is derived from an EMBL/GenBank/DDBJ whole genome shotgun (WGS) entry which is preliminary data.</text>
</comment>
<dbReference type="AlphaFoldDB" id="W9GSQ7"/>
<protein>
    <submittedName>
        <fullName evidence="2">Uncharacterized protein</fullName>
    </submittedName>
</protein>
<feature type="transmembrane region" description="Helical" evidence="1">
    <location>
        <begin position="82"/>
        <end position="100"/>
    </location>
</feature>
<evidence type="ECO:0000313" key="3">
    <source>
        <dbReference type="Proteomes" id="UP000019494"/>
    </source>
</evidence>
<keyword evidence="1" id="KW-0812">Transmembrane</keyword>
<keyword evidence="3" id="KW-1185">Reference proteome</keyword>
<sequence>MGHRVGSEQTWLQRGGEMAVEHRVPDHEHPGRMGLVVAGGIAAMALFVLNVTLAVLAMLVLGGTAGGLALFRGHTTKSLSRFFIGTMLGMVLYLILAWYGTATSSPVLQSGS</sequence>